<evidence type="ECO:0000256" key="1">
    <source>
        <dbReference type="SAM" id="MobiDB-lite"/>
    </source>
</evidence>
<dbReference type="RefSeq" id="XP_053067033.1">
    <property type="nucleotide sequence ID" value="XM_053211058.1"/>
</dbReference>
<dbReference type="GeneID" id="128313296"/>
<name>A0ABM3P5T6_ACIJB</name>
<protein>
    <submittedName>
        <fullName evidence="3">Collagen alpha-1(I) chain-like</fullName>
    </submittedName>
</protein>
<feature type="compositionally biased region" description="Pro residues" evidence="1">
    <location>
        <begin position="585"/>
        <end position="608"/>
    </location>
</feature>
<feature type="compositionally biased region" description="Pro residues" evidence="1">
    <location>
        <begin position="477"/>
        <end position="488"/>
    </location>
</feature>
<feature type="compositionally biased region" description="Basic and acidic residues" evidence="1">
    <location>
        <begin position="398"/>
        <end position="409"/>
    </location>
</feature>
<dbReference type="Proteomes" id="UP001652583">
    <property type="component" value="Chromosome E2"/>
</dbReference>
<feature type="compositionally biased region" description="Low complexity" evidence="1">
    <location>
        <begin position="836"/>
        <end position="850"/>
    </location>
</feature>
<reference evidence="3" key="1">
    <citation type="submission" date="2025-08" db="UniProtKB">
        <authorList>
            <consortium name="RefSeq"/>
        </authorList>
    </citation>
    <scope>IDENTIFICATION</scope>
    <source>
        <tissue evidence="3">Blood</tissue>
    </source>
</reference>
<feature type="region of interest" description="Disordered" evidence="1">
    <location>
        <begin position="367"/>
        <end position="707"/>
    </location>
</feature>
<feature type="compositionally biased region" description="Polar residues" evidence="1">
    <location>
        <begin position="91"/>
        <end position="100"/>
    </location>
</feature>
<feature type="compositionally biased region" description="Low complexity" evidence="1">
    <location>
        <begin position="511"/>
        <end position="542"/>
    </location>
</feature>
<feature type="compositionally biased region" description="Low complexity" evidence="1">
    <location>
        <begin position="417"/>
        <end position="431"/>
    </location>
</feature>
<organism evidence="2 3">
    <name type="scientific">Acinonyx jubatus</name>
    <name type="common">Cheetah</name>
    <dbReference type="NCBI Taxonomy" id="32536"/>
    <lineage>
        <taxon>Eukaryota</taxon>
        <taxon>Metazoa</taxon>
        <taxon>Chordata</taxon>
        <taxon>Craniata</taxon>
        <taxon>Vertebrata</taxon>
        <taxon>Euteleostomi</taxon>
        <taxon>Mammalia</taxon>
        <taxon>Eutheria</taxon>
        <taxon>Laurasiatheria</taxon>
        <taxon>Carnivora</taxon>
        <taxon>Feliformia</taxon>
        <taxon>Felidae</taxon>
        <taxon>Felinae</taxon>
        <taxon>Acinonyx</taxon>
    </lineage>
</organism>
<sequence>MLLQSGARAGESRGPGEGGPTEERAEPCALLDPSGLGTSAPSSCARSGGTREPHLPVVAVAPDITAPRLPPAHTAQSSQAVTSCPDGANRSGEQGRQSLTARRAQRPPSAHCPPGTTAPERSLPAGAGAEPTPLTSRLKDSDPLSVLTAVSDPTPKGDSRVRQNWPGVPGKVLEEPERTPIFLITCPAVSPQPGFGVLEPPCRRQSGPLSSTVPGLDGQLRVGDESSPGTRARAAGGFKTLPSESQPGLPPPGPVFPRNRVHGPIQNTEQSDEETSSPKDSLVKEQKRPSPRAAPTLADLGNTDNSGGTSLVLPGSRRPGHTTPTVGVHAGRSRRGYHGAQRERRLSPNLIVPWDEFTKWKNVPENSRMGRARRSSSGGGAARCPAGGRPVCAARAACGRDEDCPPRPERRGRRGRAGSSIVSASAANGAGPSEREVSVAARRLGSARGPGVCAAGHLAARDPPRPGRPRRRAPAGPGDPPRGPPTPLARPGTRRAANARARRGLGGGRGASRPASALPGAARGARAGPAGHFAKCSPAPAAACPPGPQSGASGKPGLRGAGPGRGRARGRGPAHSLRAGAAAPTPTPTPGARLPPPPGCPRGVPPPRSAGRELARAAAGAARGPGRVFRAHGAPRRCAVAGRPRGAHTRPAPLAGRARLGNQAAGTRGDAAPRGGGRKGRPAGARGDFPRSPRPCPRTLGHGGSGVGGTDGASLGLASCALAVAEALNSLQTALRPLARDPCAGGYEKAVLQIEGKASYLWFLLTPDVTRILSRTGAGSLPFWGPERQTSITAGLGFPPPPSVLPSVRDPQYWWPPLAGGLEGEQRGRGDPSEPPASARALAARPGLGSDAPRGPGEAAFRAQLDPRDGGQRGAEAAGP</sequence>
<feature type="compositionally biased region" description="Low complexity" evidence="1">
    <location>
        <begin position="616"/>
        <end position="628"/>
    </location>
</feature>
<evidence type="ECO:0000313" key="2">
    <source>
        <dbReference type="Proteomes" id="UP001652583"/>
    </source>
</evidence>
<feature type="compositionally biased region" description="Low complexity" evidence="1">
    <location>
        <begin position="664"/>
        <end position="673"/>
    </location>
</feature>
<evidence type="ECO:0000313" key="3">
    <source>
        <dbReference type="RefSeq" id="XP_053067033.1"/>
    </source>
</evidence>
<feature type="compositionally biased region" description="Polar residues" evidence="1">
    <location>
        <begin position="36"/>
        <end position="45"/>
    </location>
</feature>
<accession>A0ABM3P5T6</accession>
<feature type="region of interest" description="Disordered" evidence="1">
    <location>
        <begin position="816"/>
        <end position="880"/>
    </location>
</feature>
<feature type="compositionally biased region" description="Low complexity" evidence="1">
    <location>
        <begin position="573"/>
        <end position="584"/>
    </location>
</feature>
<proteinExistence type="predicted"/>
<feature type="region of interest" description="Disordered" evidence="1">
    <location>
        <begin position="197"/>
        <end position="344"/>
    </location>
</feature>
<feature type="compositionally biased region" description="Low complexity" evidence="1">
    <location>
        <begin position="489"/>
        <end position="499"/>
    </location>
</feature>
<keyword evidence="2" id="KW-1185">Reference proteome</keyword>
<gene>
    <name evidence="3" type="primary">LOC128313296</name>
</gene>
<feature type="region of interest" description="Disordered" evidence="1">
    <location>
        <begin position="1"/>
        <end position="173"/>
    </location>
</feature>